<dbReference type="Proteomes" id="UP001337723">
    <property type="component" value="Chromosome"/>
</dbReference>
<feature type="chain" id="PRO_5047197456" evidence="2">
    <location>
        <begin position="21"/>
        <end position="197"/>
    </location>
</feature>
<dbReference type="KEGG" id="rmai:MACH21_02700"/>
<keyword evidence="4" id="KW-1185">Reference proteome</keyword>
<keyword evidence="3" id="KW-0449">Lipoprotein</keyword>
<dbReference type="InterPro" id="IPR029046">
    <property type="entry name" value="LolA/LolB/LppX"/>
</dbReference>
<organism evidence="3 4">
    <name type="scientific">Roseicyclus marinus</name>
    <dbReference type="NCBI Taxonomy" id="2161673"/>
    <lineage>
        <taxon>Bacteria</taxon>
        <taxon>Pseudomonadati</taxon>
        <taxon>Pseudomonadota</taxon>
        <taxon>Alphaproteobacteria</taxon>
        <taxon>Rhodobacterales</taxon>
        <taxon>Roseobacteraceae</taxon>
        <taxon>Roseicyclus</taxon>
    </lineage>
</organism>
<sequence length="197" mass="21529">MKRFILALVLGLAAAPVARADIVPLSDLSRYLNEIRTAEGSFTQINADGSVSTGRILIDRPGRMRFEYEGDDLLVIAGGQQVAIFDGRSNTRPEQYPLSETPLQLILARNVDLAASGQVIGHLFDGTATRVLAQDPDRPEIGTIELVFTDDPVELRQWIITDGSGAQTTVVLGNMEEGVRIPNGLFNITLEIQSRER</sequence>
<dbReference type="PANTHER" id="PTHR35869">
    <property type="entry name" value="OUTER-MEMBRANE LIPOPROTEIN CARRIER PROTEIN"/>
    <property type="match status" value="1"/>
</dbReference>
<keyword evidence="1 2" id="KW-0732">Signal</keyword>
<protein>
    <submittedName>
        <fullName evidence="3">Outer-membrane lipoprotein carrier protein</fullName>
    </submittedName>
</protein>
<evidence type="ECO:0000313" key="4">
    <source>
        <dbReference type="Proteomes" id="UP001337723"/>
    </source>
</evidence>
<name>A0AA48H725_9RHOB</name>
<proteinExistence type="predicted"/>
<reference evidence="3 4" key="1">
    <citation type="submission" date="2023-01" db="EMBL/GenBank/DDBJ databases">
        <title>Complete genome sequence of Roseicyclus marinus strain Dej080120_10.</title>
        <authorList>
            <person name="Ueki S."/>
            <person name="Maruyama F."/>
        </authorList>
    </citation>
    <scope>NUCLEOTIDE SEQUENCE [LARGE SCALE GENOMIC DNA]</scope>
    <source>
        <strain evidence="3 4">Dej080120_10</strain>
    </source>
</reference>
<evidence type="ECO:0000313" key="3">
    <source>
        <dbReference type="EMBL" id="BDW84093.1"/>
    </source>
</evidence>
<accession>A0AA48H725</accession>
<dbReference type="CDD" id="cd16325">
    <property type="entry name" value="LolA"/>
    <property type="match status" value="1"/>
</dbReference>
<gene>
    <name evidence="3" type="ORF">MACH21_02700</name>
</gene>
<dbReference type="Pfam" id="PF03548">
    <property type="entry name" value="LolA"/>
    <property type="match status" value="1"/>
</dbReference>
<dbReference type="RefSeq" id="WP_338273657.1">
    <property type="nucleotide sequence ID" value="NZ_AP027266.1"/>
</dbReference>
<feature type="signal peptide" evidence="2">
    <location>
        <begin position="1"/>
        <end position="20"/>
    </location>
</feature>
<evidence type="ECO:0000256" key="1">
    <source>
        <dbReference type="ARBA" id="ARBA00022729"/>
    </source>
</evidence>
<dbReference type="InterPro" id="IPR004564">
    <property type="entry name" value="OM_lipoprot_carrier_LolA-like"/>
</dbReference>
<dbReference type="Gene3D" id="2.50.20.10">
    <property type="entry name" value="Lipoprotein localisation LolA/LolB/LppX"/>
    <property type="match status" value="1"/>
</dbReference>
<dbReference type="PANTHER" id="PTHR35869:SF1">
    <property type="entry name" value="OUTER-MEMBRANE LIPOPROTEIN CARRIER PROTEIN"/>
    <property type="match status" value="1"/>
</dbReference>
<dbReference type="EMBL" id="AP027266">
    <property type="protein sequence ID" value="BDW84093.1"/>
    <property type="molecule type" value="Genomic_DNA"/>
</dbReference>
<evidence type="ECO:0000256" key="2">
    <source>
        <dbReference type="SAM" id="SignalP"/>
    </source>
</evidence>
<dbReference type="AlphaFoldDB" id="A0AA48H725"/>
<dbReference type="SUPFAM" id="SSF89392">
    <property type="entry name" value="Prokaryotic lipoproteins and lipoprotein localization factors"/>
    <property type="match status" value="1"/>
</dbReference>